<protein>
    <recommendedName>
        <fullName evidence="3">NurA domain protein</fullName>
    </recommendedName>
</protein>
<dbReference type="KEGG" id="aamy:GFC30_2036"/>
<dbReference type="AlphaFoldDB" id="A0A167THI9"/>
<sequence>MENGKTKRDTAIANSLVAKIQLGLPSTVTKLSAKMRFIDHIAPTLRNSGVIRPIEKKSPLTIRVSGIATANKTISAFGGILYSAGAVRQDLYIEEGSVYETFQDSLVDIDEADDIDINHKLKFIHIMQVYDLLEEMLLEAHKPELVIVDTPLMLERADAPMDTHGQLYIDYQNCVERIKNFWETYQHFIFPFNRNGIRLVSVSTKRFGSIFYGLFSENKNKEMYIVDEVSFNDIEQNNESLYKIKKVGVKKLLHGVLTRRTRTAAYQYDLLVQTNQLEPKEMRNLGIINFHFRAGMHTQPLLVEIMGNAQEWDSQSLDELTSYLVSLYTLDQPKALPLPLWYAEYALKPIRNGAIIHYFKTQAREMIKKEEVENVWIEEVDFFGEDE</sequence>
<evidence type="ECO:0008006" key="3">
    <source>
        <dbReference type="Google" id="ProtNLM"/>
    </source>
</evidence>
<dbReference type="OrthoDB" id="3078640at2"/>
<dbReference type="PATRIC" id="fig|294699.3.peg.2094"/>
<accession>A0A167THI9</accession>
<organism evidence="1 2">
    <name type="scientific">Anoxybacteroides amylolyticum</name>
    <dbReference type="NCBI Taxonomy" id="294699"/>
    <lineage>
        <taxon>Bacteria</taxon>
        <taxon>Bacillati</taxon>
        <taxon>Bacillota</taxon>
        <taxon>Bacilli</taxon>
        <taxon>Bacillales</taxon>
        <taxon>Anoxybacillaceae</taxon>
        <taxon>Anoxybacteroides</taxon>
    </lineage>
</organism>
<reference evidence="1 2" key="1">
    <citation type="journal article" date="2006" name="Syst. Appl. Microbiol.">
        <title>Anoxybacillus amylolyticus sp. nov., a thermophilic amylase producing bacterium isolated from Mount Rittmann (Antarctica).</title>
        <authorList>
            <person name="Poli A."/>
            <person name="Esposito E."/>
            <person name="Lama L."/>
            <person name="Orlando P."/>
            <person name="Nicolaus G."/>
            <person name="de Appolonia F."/>
            <person name="Gambacorta A."/>
            <person name="Nicolaus B."/>
        </authorList>
    </citation>
    <scope>NUCLEOTIDE SEQUENCE [LARGE SCALE GENOMIC DNA]</scope>
    <source>
        <strain evidence="1 2">DSM 15939</strain>
    </source>
</reference>
<keyword evidence="2" id="KW-1185">Reference proteome</keyword>
<gene>
    <name evidence="1" type="ORF">GFC30_2036</name>
</gene>
<dbReference type="Proteomes" id="UP000076865">
    <property type="component" value="Chromosome"/>
</dbReference>
<evidence type="ECO:0000313" key="2">
    <source>
        <dbReference type="Proteomes" id="UP000076865"/>
    </source>
</evidence>
<dbReference type="RefSeq" id="WP_066324942.1">
    <property type="nucleotide sequence ID" value="NZ_CP015438.1"/>
</dbReference>
<evidence type="ECO:0000313" key="1">
    <source>
        <dbReference type="EMBL" id="ANB60774.1"/>
    </source>
</evidence>
<proteinExistence type="predicted"/>
<name>A0A167THI9_9BACL</name>
<dbReference type="EMBL" id="CP015438">
    <property type="protein sequence ID" value="ANB60774.1"/>
    <property type="molecule type" value="Genomic_DNA"/>
</dbReference>